<keyword evidence="3" id="KW-1185">Reference proteome</keyword>
<accession>A0A9W5AY94</accession>
<evidence type="ECO:0008006" key="4">
    <source>
        <dbReference type="Google" id="ProtNLM"/>
    </source>
</evidence>
<dbReference type="Pfam" id="PF16872">
    <property type="entry name" value="putAbiC"/>
    <property type="match status" value="1"/>
</dbReference>
<feature type="transmembrane region" description="Helical" evidence="1">
    <location>
        <begin position="78"/>
        <end position="100"/>
    </location>
</feature>
<evidence type="ECO:0000313" key="3">
    <source>
        <dbReference type="Proteomes" id="UP000191933"/>
    </source>
</evidence>
<feature type="transmembrane region" description="Helical" evidence="1">
    <location>
        <begin position="45"/>
        <end position="66"/>
    </location>
</feature>
<dbReference type="AlphaFoldDB" id="A0A9W5AY94"/>
<name>A0A9W5AY94_9HYPH</name>
<feature type="transmembrane region" description="Helical" evidence="1">
    <location>
        <begin position="6"/>
        <end position="25"/>
    </location>
</feature>
<evidence type="ECO:0000313" key="2">
    <source>
        <dbReference type="EMBL" id="CUW85657.1"/>
    </source>
</evidence>
<reference evidence="2 3" key="1">
    <citation type="submission" date="2016-01" db="EMBL/GenBank/DDBJ databases">
        <authorList>
            <person name="Regsiter A."/>
            <person name="william w."/>
        </authorList>
    </citation>
    <scope>NUCLEOTIDE SEQUENCE [LARGE SCALE GENOMIC DNA]</scope>
    <source>
        <strain evidence="2 3">CFBP 5494</strain>
    </source>
</reference>
<organism evidence="2 3">
    <name type="scientific">Agrobacterium genomosp. 2 str. CFBP 5494</name>
    <dbReference type="NCBI Taxonomy" id="1183436"/>
    <lineage>
        <taxon>Bacteria</taxon>
        <taxon>Pseudomonadati</taxon>
        <taxon>Pseudomonadota</taxon>
        <taxon>Alphaproteobacteria</taxon>
        <taxon>Hyphomicrobiales</taxon>
        <taxon>Rhizobiaceae</taxon>
        <taxon>Rhizobium/Agrobacterium group</taxon>
        <taxon>Agrobacterium</taxon>
        <taxon>Agrobacterium tumefaciens complex</taxon>
    </lineage>
</organism>
<keyword evidence="1" id="KW-1133">Transmembrane helix</keyword>
<proteinExistence type="predicted"/>
<dbReference type="RefSeq" id="WP_080822563.1">
    <property type="nucleotide sequence ID" value="NZ_LT009718.1"/>
</dbReference>
<sequence>MQIIIAYIALASVAIGAVAAVVFAFKRVGEAMFYPTDKNYRPFLLFFFVFAGCLVIVMLCVTAAITLAGREPGQFGDFFGGVTNPILSFLTIAGLLITIVMQQDATREARDQAARQMFDASFFQMVTLLNSMVNEFEIVDEDHKRVAKGKDCFRDMHIILRNNYGPSMVSGEFEKVGRAYATVYGVFSHILPHYFRVVFNIVKSIDASTLTDDEKKHYVRLLRAQLSNYETGIIFYNSLMEEGRAFKPLIRKYDLMDNFPTKLYLRPDHLKLLGHKPYVTVEY</sequence>
<dbReference type="Proteomes" id="UP000191933">
    <property type="component" value="Unassembled WGS sequence"/>
</dbReference>
<evidence type="ECO:0000256" key="1">
    <source>
        <dbReference type="SAM" id="Phobius"/>
    </source>
</evidence>
<protein>
    <recommendedName>
        <fullName evidence="4">Phage abortive infection protein</fullName>
    </recommendedName>
</protein>
<dbReference type="EMBL" id="FBVY01000002">
    <property type="protein sequence ID" value="CUW85657.1"/>
    <property type="molecule type" value="Genomic_DNA"/>
</dbReference>
<keyword evidence="1" id="KW-0812">Transmembrane</keyword>
<comment type="caution">
    <text evidence="2">The sequence shown here is derived from an EMBL/GenBank/DDBJ whole genome shotgun (WGS) entry which is preliminary data.</text>
</comment>
<gene>
    <name evidence="2" type="ORF">AGR2A_Cc100219</name>
</gene>
<dbReference type="InterPro" id="IPR031709">
    <property type="entry name" value="PutAbiC"/>
</dbReference>
<keyword evidence="1" id="KW-0472">Membrane</keyword>